<accession>A0A3Q2HA96</accession>
<evidence type="ECO:0008006" key="4">
    <source>
        <dbReference type="Google" id="ProtNLM"/>
    </source>
</evidence>
<evidence type="ECO:0000313" key="3">
    <source>
        <dbReference type="Proteomes" id="UP000002281"/>
    </source>
</evidence>
<evidence type="ECO:0000256" key="1">
    <source>
        <dbReference type="SAM" id="MobiDB-lite"/>
    </source>
</evidence>
<feature type="compositionally biased region" description="Polar residues" evidence="1">
    <location>
        <begin position="315"/>
        <end position="331"/>
    </location>
</feature>
<name>A0A3Q2HA96_HORSE</name>
<feature type="region of interest" description="Disordered" evidence="1">
    <location>
        <begin position="387"/>
        <end position="426"/>
    </location>
</feature>
<protein>
    <recommendedName>
        <fullName evidence="4">DUF4629 domain-containing protein</fullName>
    </recommendedName>
</protein>
<feature type="region of interest" description="Disordered" evidence="1">
    <location>
        <begin position="267"/>
        <end position="347"/>
    </location>
</feature>
<evidence type="ECO:0000313" key="2">
    <source>
        <dbReference type="Ensembl" id="ENSECAP00000030202.2"/>
    </source>
</evidence>
<dbReference type="Proteomes" id="UP000002281">
    <property type="component" value="Chromosome 15"/>
</dbReference>
<feature type="region of interest" description="Disordered" evidence="1">
    <location>
        <begin position="218"/>
        <end position="249"/>
    </location>
</feature>
<dbReference type="PANTHER" id="PTHR31466">
    <property type="entry name" value="GENE 5591-RELATED"/>
    <property type="match status" value="1"/>
</dbReference>
<feature type="compositionally biased region" description="Polar residues" evidence="1">
    <location>
        <begin position="233"/>
        <end position="248"/>
    </location>
</feature>
<keyword evidence="3" id="KW-1185">Reference proteome</keyword>
<feature type="compositionally biased region" description="Polar residues" evidence="1">
    <location>
        <begin position="285"/>
        <end position="299"/>
    </location>
</feature>
<reference evidence="2" key="3">
    <citation type="submission" date="2025-09" db="UniProtKB">
        <authorList>
            <consortium name="Ensembl"/>
        </authorList>
    </citation>
    <scope>IDENTIFICATION</scope>
    <source>
        <strain evidence="2">Thoroughbred</strain>
    </source>
</reference>
<proteinExistence type="predicted"/>
<organism evidence="2 3">
    <name type="scientific">Equus caballus</name>
    <name type="common">Horse</name>
    <dbReference type="NCBI Taxonomy" id="9796"/>
    <lineage>
        <taxon>Eukaryota</taxon>
        <taxon>Metazoa</taxon>
        <taxon>Chordata</taxon>
        <taxon>Craniata</taxon>
        <taxon>Vertebrata</taxon>
        <taxon>Euteleostomi</taxon>
        <taxon>Mammalia</taxon>
        <taxon>Eutheria</taxon>
        <taxon>Laurasiatheria</taxon>
        <taxon>Perissodactyla</taxon>
        <taxon>Equidae</taxon>
        <taxon>Equus</taxon>
    </lineage>
</organism>
<feature type="compositionally biased region" description="Basic and acidic residues" evidence="1">
    <location>
        <begin position="403"/>
        <end position="422"/>
    </location>
</feature>
<dbReference type="GeneTree" id="ENSGT00390000014208"/>
<dbReference type="PANTHER" id="PTHR31466:SF1">
    <property type="entry name" value="RIKEN CDNA 4930433I11 GENE"/>
    <property type="match status" value="1"/>
</dbReference>
<dbReference type="Bgee" id="ENSECAG00000023139">
    <property type="expression patterns" value="Expressed in prefrontal cortex and 23 other cell types or tissues"/>
</dbReference>
<dbReference type="ExpressionAtlas" id="A0A3Q2HA96">
    <property type="expression patterns" value="baseline"/>
</dbReference>
<reference evidence="2" key="2">
    <citation type="submission" date="2025-08" db="UniProtKB">
        <authorList>
            <consortium name="Ensembl"/>
        </authorList>
    </citation>
    <scope>IDENTIFICATION</scope>
    <source>
        <strain evidence="2">Thoroughbred</strain>
    </source>
</reference>
<feature type="region of interest" description="Disordered" evidence="1">
    <location>
        <begin position="129"/>
        <end position="150"/>
    </location>
</feature>
<feature type="compositionally biased region" description="Polar residues" evidence="1">
    <location>
        <begin position="131"/>
        <end position="141"/>
    </location>
</feature>
<dbReference type="AlphaFoldDB" id="A0A3Q2HA96"/>
<sequence>MLLKHCQKNFQNPFLLGTPNSLQLSLPVVSDAASLAGSVCNFSRVSAPAVSSGWLLPSALGTSLQPLMGSAYLYQHSSTTTLSGVTGQSQSSTSAASYPVVETSLGMETSLGLQPPSQKIYLQQAPEFPKSCSSRNTQMLQSDPPAELGDMSLTAPDKTSNSDLLALSPNPKNWDEFNTKLAKPLDPDQIPIQNQEPLLQPLEIPHILQLLACIDPLGPEDHPGSENADLGKSSLSLEGQGTLDNGTEASGGFADIATLMEDGHLPQLFDPLKDLDQPQDPARPASTNSAQPTAVNSSHPAPASLTVPARPARPISTNPARPGWTNPTRPSVPQCPASRPAPYRTASCTSLQQEPIPTAVLMLQAPPKPPAQYLLEDFSKQPIPWRKPDIPGPVMSEPITQEQRPEREAMKRQAQQEREKAAKYTSRGKVQFFTEREKEMGISRYYGYAI</sequence>
<dbReference type="Ensembl" id="ENSECAT00000040583.2">
    <property type="protein sequence ID" value="ENSECAP00000030202.2"/>
    <property type="gene ID" value="ENSECAG00000023139.4"/>
</dbReference>
<dbReference type="InterPro" id="IPR040292">
    <property type="entry name" value="C2orf78-like"/>
</dbReference>
<reference evidence="2 3" key="1">
    <citation type="journal article" date="2009" name="Science">
        <title>Genome sequence, comparative analysis, and population genetics of the domestic horse.</title>
        <authorList>
            <consortium name="Broad Institute Genome Sequencing Platform"/>
            <consortium name="Broad Institute Whole Genome Assembly Team"/>
            <person name="Wade C.M."/>
            <person name="Giulotto E."/>
            <person name="Sigurdsson S."/>
            <person name="Zoli M."/>
            <person name="Gnerre S."/>
            <person name="Imsland F."/>
            <person name="Lear T.L."/>
            <person name="Adelson D.L."/>
            <person name="Bailey E."/>
            <person name="Bellone R.R."/>
            <person name="Bloecker H."/>
            <person name="Distl O."/>
            <person name="Edgar R.C."/>
            <person name="Garber M."/>
            <person name="Leeb T."/>
            <person name="Mauceli E."/>
            <person name="MacLeod J.N."/>
            <person name="Penedo M.C.T."/>
            <person name="Raison J.M."/>
            <person name="Sharpe T."/>
            <person name="Vogel J."/>
            <person name="Andersson L."/>
            <person name="Antczak D.F."/>
            <person name="Biagi T."/>
            <person name="Binns M.M."/>
            <person name="Chowdhary B.P."/>
            <person name="Coleman S.J."/>
            <person name="Della Valle G."/>
            <person name="Fryc S."/>
            <person name="Guerin G."/>
            <person name="Hasegawa T."/>
            <person name="Hill E.W."/>
            <person name="Jurka J."/>
            <person name="Kiialainen A."/>
            <person name="Lindgren G."/>
            <person name="Liu J."/>
            <person name="Magnani E."/>
            <person name="Mickelson J.R."/>
            <person name="Murray J."/>
            <person name="Nergadze S.G."/>
            <person name="Onofrio R."/>
            <person name="Pedroni S."/>
            <person name="Piras M.F."/>
            <person name="Raudsepp T."/>
            <person name="Rocchi M."/>
            <person name="Roeed K.H."/>
            <person name="Ryder O.A."/>
            <person name="Searle S."/>
            <person name="Skow L."/>
            <person name="Swinburne J.E."/>
            <person name="Syvaenen A.C."/>
            <person name="Tozaki T."/>
            <person name="Valberg S.J."/>
            <person name="Vaudin M."/>
            <person name="White J.R."/>
            <person name="Zody M.C."/>
            <person name="Lander E.S."/>
            <person name="Lindblad-Toh K."/>
        </authorList>
    </citation>
    <scope>NUCLEOTIDE SEQUENCE [LARGE SCALE GENOMIC DNA]</scope>
    <source>
        <strain evidence="2 3">Thoroughbred</strain>
    </source>
</reference>